<comment type="similarity">
    <text evidence="6">Belongs to the peptidase M48 family.</text>
</comment>
<keyword evidence="11" id="KW-1185">Reference proteome</keyword>
<dbReference type="RefSeq" id="WP_190882669.1">
    <property type="nucleotide sequence ID" value="NZ_JADEXS020000001.1"/>
</dbReference>
<dbReference type="Pfam" id="PF01435">
    <property type="entry name" value="Peptidase_M48"/>
    <property type="match status" value="1"/>
</dbReference>
<evidence type="ECO:0000256" key="1">
    <source>
        <dbReference type="ARBA" id="ARBA00022670"/>
    </source>
</evidence>
<keyword evidence="5 6" id="KW-0482">Metalloprotease</keyword>
<comment type="caution">
    <text evidence="10">The sequence shown here is derived from an EMBL/GenBank/DDBJ whole genome shotgun (WGS) entry which is preliminary data.</text>
</comment>
<keyword evidence="2" id="KW-0479">Metal-binding</keyword>
<dbReference type="Gene3D" id="3.30.2010.10">
    <property type="entry name" value="Metalloproteases ('zincins'), catalytic domain"/>
    <property type="match status" value="1"/>
</dbReference>
<accession>A0A8J6ZWM5</accession>
<keyword evidence="8" id="KW-0732">Signal</keyword>
<comment type="cofactor">
    <cofactor evidence="6">
        <name>Zn(2+)</name>
        <dbReference type="ChEBI" id="CHEBI:29105"/>
    </cofactor>
    <text evidence="6">Binds 1 zinc ion per subunit.</text>
</comment>
<dbReference type="GO" id="GO:0004222">
    <property type="term" value="F:metalloendopeptidase activity"/>
    <property type="evidence" value="ECO:0007669"/>
    <property type="project" value="InterPro"/>
</dbReference>
<evidence type="ECO:0000256" key="5">
    <source>
        <dbReference type="ARBA" id="ARBA00023049"/>
    </source>
</evidence>
<dbReference type="PANTHER" id="PTHR22726:SF1">
    <property type="entry name" value="METALLOENDOPEPTIDASE OMA1, MITOCHONDRIAL"/>
    <property type="match status" value="1"/>
</dbReference>
<evidence type="ECO:0000256" key="7">
    <source>
        <dbReference type="SAM" id="Coils"/>
    </source>
</evidence>
<dbReference type="GO" id="GO:0016020">
    <property type="term" value="C:membrane"/>
    <property type="evidence" value="ECO:0007669"/>
    <property type="project" value="TreeGrafter"/>
</dbReference>
<sequence length="332" mass="36477">MLNWKTTLLTTASLWLVLLSTTQPVQAKPTQQKKPASTTTTIYQQAKKELPEDFYSLYRVIDRIARANGLDDRPWRVMAVPEYNVNAFASDVNLVAIYDGILDQLAGDSSALACVVAHEMGHHTKRHIAVGAAQRTELIAKIQEEATKEVLGEKEAANQEATAATVGGVVVNNVIGGRVGGLIGSVLGNQGAKRQADSQRRINEIVEKKKKELEERLAAQERQQEFEADEIGYIASVKAGFEAEGCLRVMQVLAQTPGSEFDTTHPAVPKRIEAIKALLIKYRPETLAKEGQARISKTKPLTYNISKDKTSLRINSVRGGSQADDIERRFGK</sequence>
<dbReference type="InterPro" id="IPR001915">
    <property type="entry name" value="Peptidase_M48"/>
</dbReference>
<feature type="coiled-coil region" evidence="7">
    <location>
        <begin position="196"/>
        <end position="230"/>
    </location>
</feature>
<dbReference type="PANTHER" id="PTHR22726">
    <property type="entry name" value="METALLOENDOPEPTIDASE OMA1"/>
    <property type="match status" value="1"/>
</dbReference>
<evidence type="ECO:0000313" key="11">
    <source>
        <dbReference type="Proteomes" id="UP000622533"/>
    </source>
</evidence>
<dbReference type="GO" id="GO:0046872">
    <property type="term" value="F:metal ion binding"/>
    <property type="evidence" value="ECO:0007669"/>
    <property type="project" value="UniProtKB-KW"/>
</dbReference>
<dbReference type="EMBL" id="JADEXS010000645">
    <property type="protein sequence ID" value="MBE9026616.1"/>
    <property type="molecule type" value="Genomic_DNA"/>
</dbReference>
<dbReference type="Proteomes" id="UP000622533">
    <property type="component" value="Unassembled WGS sequence"/>
</dbReference>
<reference evidence="10" key="1">
    <citation type="submission" date="2020-10" db="EMBL/GenBank/DDBJ databases">
        <authorList>
            <person name="Castelo-Branco R."/>
            <person name="Eusebio N."/>
            <person name="Adriana R."/>
            <person name="Vieira A."/>
            <person name="Brugerolle De Fraissinette N."/>
            <person name="Rezende De Castro R."/>
            <person name="Schneider M.P."/>
            <person name="Vasconcelos V."/>
            <person name="Leao P.N."/>
        </authorList>
    </citation>
    <scope>NUCLEOTIDE SEQUENCE</scope>
    <source>
        <strain evidence="10">LEGE 12446</strain>
    </source>
</reference>
<dbReference type="InterPro" id="IPR051156">
    <property type="entry name" value="Mito/Outer_Membr_Metalloprot"/>
</dbReference>
<dbReference type="CDD" id="cd07324">
    <property type="entry name" value="M48C_Oma1-like"/>
    <property type="match status" value="1"/>
</dbReference>
<evidence type="ECO:0000259" key="9">
    <source>
        <dbReference type="Pfam" id="PF01435"/>
    </source>
</evidence>
<feature type="domain" description="Peptidase M48" evidence="9">
    <location>
        <begin position="55"/>
        <end position="277"/>
    </location>
</feature>
<feature type="signal peptide" evidence="8">
    <location>
        <begin position="1"/>
        <end position="27"/>
    </location>
</feature>
<keyword evidence="7" id="KW-0175">Coiled coil</keyword>
<keyword evidence="4 6" id="KW-0862">Zinc</keyword>
<keyword evidence="1 6" id="KW-0645">Protease</keyword>
<organism evidence="10 11">
    <name type="scientific">Desmonostoc muscorum LEGE 12446</name>
    <dbReference type="NCBI Taxonomy" id="1828758"/>
    <lineage>
        <taxon>Bacteria</taxon>
        <taxon>Bacillati</taxon>
        <taxon>Cyanobacteriota</taxon>
        <taxon>Cyanophyceae</taxon>
        <taxon>Nostocales</taxon>
        <taxon>Nostocaceae</taxon>
        <taxon>Desmonostoc</taxon>
    </lineage>
</organism>
<evidence type="ECO:0000256" key="6">
    <source>
        <dbReference type="RuleBase" id="RU003983"/>
    </source>
</evidence>
<dbReference type="AlphaFoldDB" id="A0A8J6ZWM5"/>
<evidence type="ECO:0000256" key="4">
    <source>
        <dbReference type="ARBA" id="ARBA00022833"/>
    </source>
</evidence>
<dbReference type="GO" id="GO:0051603">
    <property type="term" value="P:proteolysis involved in protein catabolic process"/>
    <property type="evidence" value="ECO:0007669"/>
    <property type="project" value="TreeGrafter"/>
</dbReference>
<evidence type="ECO:0000313" key="10">
    <source>
        <dbReference type="EMBL" id="MBE9026616.1"/>
    </source>
</evidence>
<evidence type="ECO:0000256" key="8">
    <source>
        <dbReference type="SAM" id="SignalP"/>
    </source>
</evidence>
<name>A0A8J6ZWM5_DESMC</name>
<proteinExistence type="inferred from homology"/>
<evidence type="ECO:0000256" key="3">
    <source>
        <dbReference type="ARBA" id="ARBA00022801"/>
    </source>
</evidence>
<protein>
    <submittedName>
        <fullName evidence="10">M48 family metalloprotease</fullName>
    </submittedName>
</protein>
<gene>
    <name evidence="10" type="ORF">IQ276_30620</name>
</gene>
<keyword evidence="3 6" id="KW-0378">Hydrolase</keyword>
<feature type="chain" id="PRO_5035166009" evidence="8">
    <location>
        <begin position="28"/>
        <end position="332"/>
    </location>
</feature>
<evidence type="ECO:0000256" key="2">
    <source>
        <dbReference type="ARBA" id="ARBA00022723"/>
    </source>
</evidence>